<accession>D2I5Y6</accession>
<feature type="compositionally biased region" description="Basic residues" evidence="1">
    <location>
        <begin position="95"/>
        <end position="104"/>
    </location>
</feature>
<dbReference type="AlphaFoldDB" id="D2I5Y6"/>
<feature type="compositionally biased region" description="Basic and acidic residues" evidence="1">
    <location>
        <begin position="72"/>
        <end position="94"/>
    </location>
</feature>
<gene>
    <name evidence="2" type="ORF">PANDA_021136</name>
</gene>
<reference evidence="2" key="1">
    <citation type="journal article" date="2010" name="Nature">
        <title>The sequence and de novo assembly of the giant panda genome.</title>
        <authorList>
            <person name="Li R."/>
            <person name="Fan W."/>
            <person name="Tian G."/>
            <person name="Zhu H."/>
            <person name="He L."/>
            <person name="Cai J."/>
            <person name="Huang Q."/>
            <person name="Cai Q."/>
            <person name="Li B."/>
            <person name="Bai Y."/>
            <person name="Zhang Z."/>
            <person name="Zhang Y."/>
            <person name="Wang W."/>
            <person name="Li J."/>
            <person name="Wei F."/>
            <person name="Li H."/>
            <person name="Jian M."/>
            <person name="Li J."/>
            <person name="Zhang Z."/>
            <person name="Nielsen R."/>
            <person name="Li D."/>
            <person name="Gu W."/>
            <person name="Yang Z."/>
            <person name="Xuan Z."/>
            <person name="Ryder O.A."/>
            <person name="Leung F.C."/>
            <person name="Zhou Y."/>
            <person name="Cao J."/>
            <person name="Sun X."/>
            <person name="Fu Y."/>
            <person name="Fang X."/>
            <person name="Guo X."/>
            <person name="Wang B."/>
            <person name="Hou R."/>
            <person name="Shen F."/>
            <person name="Mu B."/>
            <person name="Ni P."/>
            <person name="Lin R."/>
            <person name="Qian W."/>
            <person name="Wang G."/>
            <person name="Yu C."/>
            <person name="Nie W."/>
            <person name="Wang J."/>
            <person name="Wu Z."/>
            <person name="Liang H."/>
            <person name="Min J."/>
            <person name="Wu Q."/>
            <person name="Cheng S."/>
            <person name="Ruan J."/>
            <person name="Wang M."/>
            <person name="Shi Z."/>
            <person name="Wen M."/>
            <person name="Liu B."/>
            <person name="Ren X."/>
            <person name="Zheng H."/>
            <person name="Dong D."/>
            <person name="Cook K."/>
            <person name="Shan G."/>
            <person name="Zhang H."/>
            <person name="Kosiol C."/>
            <person name="Xie X."/>
            <person name="Lu Z."/>
            <person name="Zheng H."/>
            <person name="Li Y."/>
            <person name="Steiner C.C."/>
            <person name="Lam T.T."/>
            <person name="Lin S."/>
            <person name="Zhang Q."/>
            <person name="Li G."/>
            <person name="Tian J."/>
            <person name="Gong T."/>
            <person name="Liu H."/>
            <person name="Zhang D."/>
            <person name="Fang L."/>
            <person name="Ye C."/>
            <person name="Zhang J."/>
            <person name="Hu W."/>
            <person name="Xu A."/>
            <person name="Ren Y."/>
            <person name="Zhang G."/>
            <person name="Bruford M.W."/>
            <person name="Li Q."/>
            <person name="Ma L."/>
            <person name="Guo Y."/>
            <person name="An N."/>
            <person name="Hu Y."/>
            <person name="Zheng Y."/>
            <person name="Shi Y."/>
            <person name="Li Z."/>
            <person name="Liu Q."/>
            <person name="Chen Y."/>
            <person name="Zhao J."/>
            <person name="Qu N."/>
            <person name="Zhao S."/>
            <person name="Tian F."/>
            <person name="Wang X."/>
            <person name="Wang H."/>
            <person name="Xu L."/>
            <person name="Liu X."/>
            <person name="Vinar T."/>
            <person name="Wang Y."/>
            <person name="Lam T.W."/>
            <person name="Yiu S.M."/>
            <person name="Liu S."/>
            <person name="Zhang H."/>
            <person name="Li D."/>
            <person name="Huang Y."/>
            <person name="Wang X."/>
            <person name="Yang G."/>
            <person name="Jiang Z."/>
            <person name="Wang J."/>
            <person name="Qin N."/>
            <person name="Li L."/>
            <person name="Li J."/>
            <person name="Bolund L."/>
            <person name="Kristiansen K."/>
            <person name="Wong G.K."/>
            <person name="Olson M."/>
            <person name="Zhang X."/>
            <person name="Li S."/>
            <person name="Yang H."/>
            <person name="Wang J."/>
            <person name="Wang J."/>
        </authorList>
    </citation>
    <scope>NUCLEOTIDE SEQUENCE [LARGE SCALE GENOMIC DNA]</scope>
</reference>
<name>D2I5Y6_AILME</name>
<dbReference type="InParanoid" id="D2I5Y6"/>
<dbReference type="EMBL" id="GL194829">
    <property type="protein sequence ID" value="EFB14480.1"/>
    <property type="molecule type" value="Genomic_DNA"/>
</dbReference>
<evidence type="ECO:0000256" key="1">
    <source>
        <dbReference type="SAM" id="MobiDB-lite"/>
    </source>
</evidence>
<organism evidence="2">
    <name type="scientific">Ailuropoda melanoleuca</name>
    <name type="common">Giant panda</name>
    <dbReference type="NCBI Taxonomy" id="9646"/>
    <lineage>
        <taxon>Eukaryota</taxon>
        <taxon>Metazoa</taxon>
        <taxon>Chordata</taxon>
        <taxon>Craniata</taxon>
        <taxon>Vertebrata</taxon>
        <taxon>Euteleostomi</taxon>
        <taxon>Mammalia</taxon>
        <taxon>Eutheria</taxon>
        <taxon>Laurasiatheria</taxon>
        <taxon>Carnivora</taxon>
        <taxon>Caniformia</taxon>
        <taxon>Ursidae</taxon>
        <taxon>Ailuropoda</taxon>
    </lineage>
</organism>
<feature type="region of interest" description="Disordered" evidence="1">
    <location>
        <begin position="51"/>
        <end position="105"/>
    </location>
</feature>
<feature type="compositionally biased region" description="Basic residues" evidence="1">
    <location>
        <begin position="52"/>
        <end position="71"/>
    </location>
</feature>
<proteinExistence type="predicted"/>
<evidence type="ECO:0000313" key="2">
    <source>
        <dbReference type="EMBL" id="EFB14480.1"/>
    </source>
</evidence>
<sequence length="176" mass="20955">MLKITGSRRVKKITTMLFSLDSVCEGRREFILAIVLPDVTVSGEIYRQTHKELKRRKKERKKGKKERKKERRKEGRKEERKKERKKEGRKEGRKKERKKERKGLRGPWLPETYRSWETVEPSSHNQALRSLWPHVPFMRNVLVSMSARHSVYLIKKDGVVLVHRAELEAKQSKSRA</sequence>
<protein>
    <submittedName>
        <fullName evidence="2">Uncharacterized protein</fullName>
    </submittedName>
</protein>